<evidence type="ECO:0000256" key="1">
    <source>
        <dbReference type="SAM" id="Phobius"/>
    </source>
</evidence>
<keyword evidence="1" id="KW-1133">Transmembrane helix</keyword>
<dbReference type="Proteomes" id="UP001314796">
    <property type="component" value="Unassembled WGS sequence"/>
</dbReference>
<dbReference type="InterPro" id="IPR010787">
    <property type="entry name" value="DUF1385"/>
</dbReference>
<protein>
    <submittedName>
        <fullName evidence="2">Uncharacterized protein YqhQ</fullName>
    </submittedName>
</protein>
<evidence type="ECO:0000313" key="3">
    <source>
        <dbReference type="Proteomes" id="UP001314796"/>
    </source>
</evidence>
<dbReference type="PANTHER" id="PTHR42867">
    <property type="entry name" value="MEMBRANE PROTEIN-RELATED"/>
    <property type="match status" value="1"/>
</dbReference>
<dbReference type="Pfam" id="PF07136">
    <property type="entry name" value="DUF1385"/>
    <property type="match status" value="1"/>
</dbReference>
<feature type="transmembrane region" description="Helical" evidence="1">
    <location>
        <begin position="71"/>
        <end position="91"/>
    </location>
</feature>
<feature type="transmembrane region" description="Helical" evidence="1">
    <location>
        <begin position="103"/>
        <end position="120"/>
    </location>
</feature>
<name>A0ABS2NSY6_9FIRM</name>
<gene>
    <name evidence="2" type="ORF">JOC73_002655</name>
</gene>
<organism evidence="2 3">
    <name type="scientific">Alkaliphilus hydrothermalis</name>
    <dbReference type="NCBI Taxonomy" id="1482730"/>
    <lineage>
        <taxon>Bacteria</taxon>
        <taxon>Bacillati</taxon>
        <taxon>Bacillota</taxon>
        <taxon>Clostridia</taxon>
        <taxon>Peptostreptococcales</taxon>
        <taxon>Natronincolaceae</taxon>
        <taxon>Alkaliphilus</taxon>
    </lineage>
</organism>
<feature type="transmembrane region" description="Helical" evidence="1">
    <location>
        <begin position="158"/>
        <end position="176"/>
    </location>
</feature>
<keyword evidence="1" id="KW-0812">Transmembrane</keyword>
<proteinExistence type="predicted"/>
<dbReference type="PANTHER" id="PTHR42867:SF1">
    <property type="entry name" value="MEMBRANE PROTEIN-RELATED"/>
    <property type="match status" value="1"/>
</dbReference>
<dbReference type="EMBL" id="JAFBEE010000023">
    <property type="protein sequence ID" value="MBM7616079.1"/>
    <property type="molecule type" value="Genomic_DNA"/>
</dbReference>
<sequence length="254" mass="30078">MKLGGYAHSNGITFFCDVFKLKTTKTRGKTEHQLEWILPGKWLRKLEKKPIIGGISFFYYQWKIIDRRIRVALLLLMNIFILEEFVPLPFITDLLDAPPINETYLYGGLLLGFILSFRKISRLLRYHGAEHKVINSYLMYGSVDFSTVKEAPRFNKRCGSNLVMIFLILYGIIYYLNYDPLWLQLLLFLLTLQIFKKIMAKDSKYDYLINALQWITVWEPRDEEIQVAIKGFAKLHQSYIIYQKEVLERRQLKS</sequence>
<reference evidence="2 3" key="1">
    <citation type="submission" date="2021-01" db="EMBL/GenBank/DDBJ databases">
        <title>Genomic Encyclopedia of Type Strains, Phase IV (KMG-IV): sequencing the most valuable type-strain genomes for metagenomic binning, comparative biology and taxonomic classification.</title>
        <authorList>
            <person name="Goeker M."/>
        </authorList>
    </citation>
    <scope>NUCLEOTIDE SEQUENCE [LARGE SCALE GENOMIC DNA]</scope>
    <source>
        <strain evidence="2 3">DSM 25890</strain>
    </source>
</reference>
<evidence type="ECO:0000313" key="2">
    <source>
        <dbReference type="EMBL" id="MBM7616079.1"/>
    </source>
</evidence>
<feature type="transmembrane region" description="Helical" evidence="1">
    <location>
        <begin position="182"/>
        <end position="199"/>
    </location>
</feature>
<keyword evidence="3" id="KW-1185">Reference proteome</keyword>
<keyword evidence="1" id="KW-0472">Membrane</keyword>
<accession>A0ABS2NSY6</accession>
<dbReference type="RefSeq" id="WP_204403947.1">
    <property type="nucleotide sequence ID" value="NZ_JAFBEE010000023.1"/>
</dbReference>
<comment type="caution">
    <text evidence="2">The sequence shown here is derived from an EMBL/GenBank/DDBJ whole genome shotgun (WGS) entry which is preliminary data.</text>
</comment>